<keyword evidence="6" id="KW-0081">Bacteriolytic enzyme</keyword>
<evidence type="ECO:0000256" key="1">
    <source>
        <dbReference type="ARBA" id="ARBA00000632"/>
    </source>
</evidence>
<dbReference type="Proteomes" id="UP000221080">
    <property type="component" value="Chromosome 8"/>
</dbReference>
<comment type="catalytic activity">
    <reaction evidence="1">
        <text>Hydrolysis of (1-&gt;4)-beta-linkages between N-acetylmuramic acid and N-acetyl-D-glucosamine residues in a peptidoglycan and between N-acetyl-D-glucosamine residues in chitodextrins.</text>
        <dbReference type="EC" id="3.2.1.17"/>
    </reaction>
</comment>
<dbReference type="SUPFAM" id="SSF53955">
    <property type="entry name" value="Lysozyme-like"/>
    <property type="match status" value="1"/>
</dbReference>
<dbReference type="RefSeq" id="XP_017329510.1">
    <property type="nucleotide sequence ID" value="XM_017474021.3"/>
</dbReference>
<dbReference type="AlphaFoldDB" id="A0A2D0RHX9"/>
<dbReference type="PRINTS" id="PR00749">
    <property type="entry name" value="LYSOZYMEG"/>
</dbReference>
<keyword evidence="10" id="KW-1185">Reference proteome</keyword>
<evidence type="ECO:0000256" key="2">
    <source>
        <dbReference type="ARBA" id="ARBA00008902"/>
    </source>
</evidence>
<name>A0A2D0RHX9_ICTPU</name>
<keyword evidence="7" id="KW-0378">Hydrolase</keyword>
<dbReference type="GeneID" id="108268808"/>
<evidence type="ECO:0000256" key="9">
    <source>
        <dbReference type="ARBA" id="ARBA00031262"/>
    </source>
</evidence>
<dbReference type="GO" id="GO:0003796">
    <property type="term" value="F:lysozyme activity"/>
    <property type="evidence" value="ECO:0007669"/>
    <property type="project" value="UniProtKB-EC"/>
</dbReference>
<evidence type="ECO:0000256" key="5">
    <source>
        <dbReference type="ARBA" id="ARBA00022529"/>
    </source>
</evidence>
<evidence type="ECO:0000256" key="6">
    <source>
        <dbReference type="ARBA" id="ARBA00022638"/>
    </source>
</evidence>
<evidence type="ECO:0000313" key="11">
    <source>
        <dbReference type="RefSeq" id="XP_017329510.1"/>
    </source>
</evidence>
<dbReference type="OrthoDB" id="10021790at2759"/>
<dbReference type="GO" id="GO:0005576">
    <property type="term" value="C:extracellular region"/>
    <property type="evidence" value="ECO:0007669"/>
    <property type="project" value="TreeGrafter"/>
</dbReference>
<dbReference type="STRING" id="7998.ENSIPUP00000021646"/>
<evidence type="ECO:0000256" key="4">
    <source>
        <dbReference type="ARBA" id="ARBA00016485"/>
    </source>
</evidence>
<evidence type="ECO:0000313" key="10">
    <source>
        <dbReference type="Proteomes" id="UP000221080"/>
    </source>
</evidence>
<dbReference type="PANTHER" id="PTHR31698">
    <property type="entry name" value="LYSOZYME G FAMILY MEMBER"/>
    <property type="match status" value="1"/>
</dbReference>
<dbReference type="Gene3D" id="1.10.530.10">
    <property type="match status" value="1"/>
</dbReference>
<gene>
    <name evidence="11" type="primary">LOC108268808</name>
</gene>
<organism evidence="10 11">
    <name type="scientific">Ictalurus punctatus</name>
    <name type="common">Channel catfish</name>
    <name type="synonym">Silurus punctatus</name>
    <dbReference type="NCBI Taxonomy" id="7998"/>
    <lineage>
        <taxon>Eukaryota</taxon>
        <taxon>Metazoa</taxon>
        <taxon>Chordata</taxon>
        <taxon>Craniata</taxon>
        <taxon>Vertebrata</taxon>
        <taxon>Euteleostomi</taxon>
        <taxon>Actinopterygii</taxon>
        <taxon>Neopterygii</taxon>
        <taxon>Teleostei</taxon>
        <taxon>Ostariophysi</taxon>
        <taxon>Siluriformes</taxon>
        <taxon>Ictaluridae</taxon>
        <taxon>Ictalurus</taxon>
    </lineage>
</organism>
<evidence type="ECO:0000256" key="3">
    <source>
        <dbReference type="ARBA" id="ARBA00012732"/>
    </source>
</evidence>
<dbReference type="InterPro" id="IPR023346">
    <property type="entry name" value="Lysozyme-like_dom_sf"/>
</dbReference>
<evidence type="ECO:0000256" key="8">
    <source>
        <dbReference type="ARBA" id="ARBA00023295"/>
    </source>
</evidence>
<dbReference type="InterPro" id="IPR002152">
    <property type="entry name" value="Glyco_hydro_23"/>
</dbReference>
<protein>
    <recommendedName>
        <fullName evidence="4">Lysozyme g</fullName>
        <ecNumber evidence="3">3.2.1.17</ecNumber>
    </recommendedName>
    <alternativeName>
        <fullName evidence="9">1,4-beta-N-acetylmuramidase</fullName>
    </alternativeName>
</protein>
<dbReference type="CDD" id="cd01021">
    <property type="entry name" value="GEWL"/>
    <property type="match status" value="1"/>
</dbReference>
<keyword evidence="5" id="KW-0929">Antimicrobial</keyword>
<dbReference type="GO" id="GO:0031640">
    <property type="term" value="P:killing of cells of another organism"/>
    <property type="evidence" value="ECO:0007669"/>
    <property type="project" value="UniProtKB-KW"/>
</dbReference>
<comment type="similarity">
    <text evidence="2">Belongs to the glycosyl hydrolase 23 family.</text>
</comment>
<reference evidence="11" key="2">
    <citation type="submission" date="2025-08" db="UniProtKB">
        <authorList>
            <consortium name="RefSeq"/>
        </authorList>
    </citation>
    <scope>IDENTIFICATION</scope>
    <source>
        <tissue evidence="11">Blood</tissue>
    </source>
</reference>
<keyword evidence="8" id="KW-0326">Glycosidase</keyword>
<sequence length="349" mass="38330">MFFIIAYCYTYFLSIPKLIIRFWCLLNNLCVYTCFKLCALFMLCIDTCILHYLHILVHVYICIATTVSLCIIVSFLSSAQLANTLNQLGLLSLSYSISQALAVDIAALLERLCSSPVPPGFPHNPAYRIIPMATYAQASTQTEAHLSPISSVDSSLATTTPPDCIFGDLMKITTTGAAKETAAQDNYTISGVQASHKMAEVDLERMNQYKTIIMKVARAKKMDPAVIAGIISRETRAGSCGSGLVGGWGDKGNAFGLMQVDKRYHCPAGDWDSEEHMIQATDILITFIKTIQEKFPDWSKEDHLKGGIAAYNAGPGNVCSHEGMDSKTTGKDYANDVVARAQWFKRNGY</sequence>
<dbReference type="GO" id="GO:0009253">
    <property type="term" value="P:peptidoglycan catabolic process"/>
    <property type="evidence" value="ECO:0007669"/>
    <property type="project" value="InterPro"/>
</dbReference>
<reference evidence="10" key="1">
    <citation type="journal article" date="2016" name="Nat. Commun.">
        <title>The channel catfish genome sequence provides insights into the evolution of scale formation in teleosts.</title>
        <authorList>
            <person name="Liu Z."/>
            <person name="Liu S."/>
            <person name="Yao J."/>
            <person name="Bao L."/>
            <person name="Zhang J."/>
            <person name="Li Y."/>
            <person name="Jiang C."/>
            <person name="Sun L."/>
            <person name="Wang R."/>
            <person name="Zhang Y."/>
            <person name="Zhou T."/>
            <person name="Zeng Q."/>
            <person name="Fu Q."/>
            <person name="Gao S."/>
            <person name="Li N."/>
            <person name="Koren S."/>
            <person name="Jiang Y."/>
            <person name="Zimin A."/>
            <person name="Xu P."/>
            <person name="Phillippy A.M."/>
            <person name="Geng X."/>
            <person name="Song L."/>
            <person name="Sun F."/>
            <person name="Li C."/>
            <person name="Wang X."/>
            <person name="Chen A."/>
            <person name="Jin Y."/>
            <person name="Yuan Z."/>
            <person name="Yang Y."/>
            <person name="Tan S."/>
            <person name="Peatman E."/>
            <person name="Lu J."/>
            <person name="Qin Z."/>
            <person name="Dunham R."/>
            <person name="Li Z."/>
            <person name="Sonstegard T."/>
            <person name="Feng J."/>
            <person name="Danzmann R.G."/>
            <person name="Schroeder S."/>
            <person name="Scheffler B."/>
            <person name="Duke M.V."/>
            <person name="Ballard L."/>
            <person name="Kucuktas H."/>
            <person name="Kaltenboeck L."/>
            <person name="Liu H."/>
            <person name="Armbruster J."/>
            <person name="Xie Y."/>
            <person name="Kirby M.L."/>
            <person name="Tian Y."/>
            <person name="Flanagan M.E."/>
            <person name="Mu W."/>
            <person name="Waldbieser G.C."/>
        </authorList>
    </citation>
    <scope>NUCLEOTIDE SEQUENCE [LARGE SCALE GENOMIC DNA]</scope>
    <source>
        <strain evidence="10">SDA103</strain>
    </source>
</reference>
<accession>A0A2D0RHX9</accession>
<dbReference type="EC" id="3.2.1.17" evidence="3"/>
<proteinExistence type="inferred from homology"/>
<dbReference type="GO" id="GO:0050830">
    <property type="term" value="P:defense response to Gram-positive bacterium"/>
    <property type="evidence" value="ECO:0007669"/>
    <property type="project" value="TreeGrafter"/>
</dbReference>
<dbReference type="KEGG" id="ipu:108268808"/>
<dbReference type="PANTHER" id="PTHR31698:SF8">
    <property type="entry name" value="LYSOZYME G-RELATED"/>
    <property type="match status" value="1"/>
</dbReference>
<evidence type="ECO:0000256" key="7">
    <source>
        <dbReference type="ARBA" id="ARBA00022801"/>
    </source>
</evidence>
<dbReference type="FunFam" id="1.10.530.10:FF:000026">
    <property type="entry name" value="Lysozyme g"/>
    <property type="match status" value="1"/>
</dbReference>